<organism evidence="1 2">
    <name type="scientific">Caldimonas caldifontis</name>
    <dbReference type="NCBI Taxonomy" id="1452508"/>
    <lineage>
        <taxon>Bacteria</taxon>
        <taxon>Pseudomonadati</taxon>
        <taxon>Pseudomonadota</taxon>
        <taxon>Betaproteobacteria</taxon>
        <taxon>Burkholderiales</taxon>
        <taxon>Sphaerotilaceae</taxon>
        <taxon>Caldimonas</taxon>
    </lineage>
</organism>
<proteinExistence type="predicted"/>
<reference evidence="1 2" key="1">
    <citation type="submission" date="2018-02" db="EMBL/GenBank/DDBJ databases">
        <title>Reclassifiation of [Polyangium] brachysporum DSM 7029 as Guopingzhaonella breviflexa gen. nov., sp. nov., a member of the family Comamonadaceae.</title>
        <authorList>
            <person name="Tang B."/>
        </authorList>
    </citation>
    <scope>NUCLEOTIDE SEQUENCE [LARGE SCALE GENOMIC DNA]</scope>
    <source>
        <strain evidence="1 2">BCRC 80649</strain>
    </source>
</reference>
<gene>
    <name evidence="1" type="ORF">C1704_14710</name>
</gene>
<dbReference type="PANTHER" id="PTHR34846">
    <property type="entry name" value="4-CARBOXYMUCONOLACTONE DECARBOXYLASE FAMILY PROTEIN (AFU_ORTHOLOGUE AFUA_6G11590)"/>
    <property type="match status" value="1"/>
</dbReference>
<dbReference type="InterPro" id="IPR029032">
    <property type="entry name" value="AhpD-like"/>
</dbReference>
<comment type="caution">
    <text evidence="1">The sequence shown here is derived from an EMBL/GenBank/DDBJ whole genome shotgun (WGS) entry which is preliminary data.</text>
</comment>
<accession>A0A2S5SR60</accession>
<dbReference type="Proteomes" id="UP000238605">
    <property type="component" value="Unassembled WGS sequence"/>
</dbReference>
<protein>
    <submittedName>
        <fullName evidence="1">Carboxymuconolactone decarboxylase</fullName>
    </submittedName>
</protein>
<keyword evidence="2" id="KW-1185">Reference proteome</keyword>
<dbReference type="PANTHER" id="PTHR34846:SF11">
    <property type="entry name" value="4-CARBOXYMUCONOLACTONE DECARBOXYLASE FAMILY PROTEIN (AFU_ORTHOLOGUE AFUA_6G11590)"/>
    <property type="match status" value="1"/>
</dbReference>
<dbReference type="Gene3D" id="1.20.1290.10">
    <property type="entry name" value="AhpD-like"/>
    <property type="match status" value="1"/>
</dbReference>
<dbReference type="SUPFAM" id="SSF69118">
    <property type="entry name" value="AhpD-like"/>
    <property type="match status" value="1"/>
</dbReference>
<evidence type="ECO:0000313" key="1">
    <source>
        <dbReference type="EMBL" id="PPE65196.1"/>
    </source>
</evidence>
<evidence type="ECO:0000313" key="2">
    <source>
        <dbReference type="Proteomes" id="UP000238605"/>
    </source>
</evidence>
<dbReference type="OrthoDB" id="5987308at2"/>
<dbReference type="RefSeq" id="WP_104303499.1">
    <property type="nucleotide sequence ID" value="NZ_PSNX01000015.1"/>
</dbReference>
<sequence length="193" mass="21127">MNTLLPTDRMPPLALDAMDDAQREAAQALIAGPRKAVKGPFIPLLRSPALMDRVQRVGEYLRFDSSLPTRVSEFTMLLVARHWTQQFEWCVHVPLALKAGTAADTIDALREGRRPTTMDADETLVHDFVGELLQHHGVSDATYASAVARFGERGVIDLTGLVGYFAMVSMVLNVAHTPPEEAPGVALLPAFPR</sequence>
<dbReference type="EMBL" id="PSNX01000015">
    <property type="protein sequence ID" value="PPE65196.1"/>
    <property type="molecule type" value="Genomic_DNA"/>
</dbReference>
<name>A0A2S5SR60_9BURK</name>
<dbReference type="AlphaFoldDB" id="A0A2S5SR60"/>